<dbReference type="Pfam" id="PF02219">
    <property type="entry name" value="MTHFR"/>
    <property type="match status" value="1"/>
</dbReference>
<evidence type="ECO:0000256" key="1">
    <source>
        <dbReference type="ARBA" id="ARBA00001974"/>
    </source>
</evidence>
<comment type="pathway">
    <text evidence="10">Amino-acid biosynthesis; L-methionine biosynthesis via de novo pathway.</text>
</comment>
<evidence type="ECO:0000256" key="6">
    <source>
        <dbReference type="ARBA" id="ARBA00022827"/>
    </source>
</evidence>
<dbReference type="SUPFAM" id="SSF51730">
    <property type="entry name" value="FAD-linked oxidoreductase"/>
    <property type="match status" value="1"/>
</dbReference>
<evidence type="ECO:0000256" key="12">
    <source>
        <dbReference type="RuleBase" id="RU003862"/>
    </source>
</evidence>
<accession>A0A9D9DR17</accession>
<dbReference type="InterPro" id="IPR004620">
    <property type="entry name" value="MTHF_reductase_bac"/>
</dbReference>
<dbReference type="GO" id="GO:0035999">
    <property type="term" value="P:tetrahydrofolate interconversion"/>
    <property type="evidence" value="ECO:0007669"/>
    <property type="project" value="TreeGrafter"/>
</dbReference>
<name>A0A9D9DR17_9BACT</name>
<reference evidence="13" key="2">
    <citation type="journal article" date="2021" name="PeerJ">
        <title>Extensive microbial diversity within the chicken gut microbiome revealed by metagenomics and culture.</title>
        <authorList>
            <person name="Gilroy R."/>
            <person name="Ravi A."/>
            <person name="Getino M."/>
            <person name="Pursley I."/>
            <person name="Horton D.L."/>
            <person name="Alikhan N.F."/>
            <person name="Baker D."/>
            <person name="Gharbi K."/>
            <person name="Hall N."/>
            <person name="Watson M."/>
            <person name="Adriaenssens E.M."/>
            <person name="Foster-Nyarko E."/>
            <person name="Jarju S."/>
            <person name="Secka A."/>
            <person name="Antonio M."/>
            <person name="Oren A."/>
            <person name="Chaudhuri R.R."/>
            <person name="La Ragione R."/>
            <person name="Hildebrand F."/>
            <person name="Pallen M.J."/>
        </authorList>
    </citation>
    <scope>NUCLEOTIDE SEQUENCE</scope>
    <source>
        <strain evidence="13">10192</strain>
    </source>
</reference>
<dbReference type="PANTHER" id="PTHR45754">
    <property type="entry name" value="METHYLENETETRAHYDROFOLATE REDUCTASE"/>
    <property type="match status" value="1"/>
</dbReference>
<evidence type="ECO:0000313" key="14">
    <source>
        <dbReference type="Proteomes" id="UP000823632"/>
    </source>
</evidence>
<dbReference type="CDD" id="cd00537">
    <property type="entry name" value="MTHFR"/>
    <property type="match status" value="1"/>
</dbReference>
<dbReference type="GO" id="GO:0106312">
    <property type="term" value="F:methylenetetrahydrofolate reductase (NADH) activity"/>
    <property type="evidence" value="ECO:0007669"/>
    <property type="project" value="UniProtKB-EC"/>
</dbReference>
<sequence>MKLKEIYGKGKDGKSIISFEVFPPKNGEEGYVDLFEELETLKKYNPSLVSLTYGAGGSSNNSFKLVELLSKSFNIMPHFTCVRSTRNEVETHIKEIENLNIENILALRGDIPEDKSVYKKDFLYANELVSFIQAKTNLSIGVAGYPEGHIDAPDINTDIENLKKKVDAGADAIFTQLFYDNNKFFSYVERVRKSGIELPVIAGIMPILSIKQMTRITSMAKISIPEEIKNNLEKFKDSPDDLKNFGIEYVSRQCRELLKNNVAGLHFYTLNKAYSTSKILDNIL</sequence>
<proteinExistence type="inferred from homology"/>
<organism evidence="13 14">
    <name type="scientific">Candidatus Scatousia excrementipullorum</name>
    <dbReference type="NCBI Taxonomy" id="2840936"/>
    <lineage>
        <taxon>Bacteria</taxon>
        <taxon>Candidatus Scatousia</taxon>
    </lineage>
</organism>
<dbReference type="GO" id="GO:0071949">
    <property type="term" value="F:FAD binding"/>
    <property type="evidence" value="ECO:0007669"/>
    <property type="project" value="TreeGrafter"/>
</dbReference>
<reference evidence="13" key="1">
    <citation type="submission" date="2020-10" db="EMBL/GenBank/DDBJ databases">
        <authorList>
            <person name="Gilroy R."/>
        </authorList>
    </citation>
    <scope>NUCLEOTIDE SEQUENCE</scope>
    <source>
        <strain evidence="13">10192</strain>
    </source>
</reference>
<dbReference type="InterPro" id="IPR029041">
    <property type="entry name" value="FAD-linked_oxidoreductase-like"/>
</dbReference>
<dbReference type="PANTHER" id="PTHR45754:SF3">
    <property type="entry name" value="METHYLENETETRAHYDROFOLATE REDUCTASE (NADPH)"/>
    <property type="match status" value="1"/>
</dbReference>
<evidence type="ECO:0000313" key="13">
    <source>
        <dbReference type="EMBL" id="MBO8430615.1"/>
    </source>
</evidence>
<evidence type="ECO:0000256" key="10">
    <source>
        <dbReference type="ARBA" id="ARBA00034478"/>
    </source>
</evidence>
<keyword evidence="7 12" id="KW-0560">Oxidoreductase</keyword>
<dbReference type="EMBL" id="JADIND010000093">
    <property type="protein sequence ID" value="MBO8430615.1"/>
    <property type="molecule type" value="Genomic_DNA"/>
</dbReference>
<keyword evidence="9" id="KW-0486">Methionine biosynthesis</keyword>
<comment type="similarity">
    <text evidence="3 12">Belongs to the methylenetetrahydrofolate reductase family.</text>
</comment>
<dbReference type="EC" id="1.5.1.54" evidence="12"/>
<evidence type="ECO:0000256" key="8">
    <source>
        <dbReference type="ARBA" id="ARBA00023027"/>
    </source>
</evidence>
<comment type="catalytic activity">
    <reaction evidence="11">
        <text>(6S)-5-methyl-5,6,7,8-tetrahydrofolate + NAD(+) = (6R)-5,10-methylene-5,6,7,8-tetrahydrofolate + NADH + H(+)</text>
        <dbReference type="Rhea" id="RHEA:19821"/>
        <dbReference type="ChEBI" id="CHEBI:15378"/>
        <dbReference type="ChEBI" id="CHEBI:15636"/>
        <dbReference type="ChEBI" id="CHEBI:18608"/>
        <dbReference type="ChEBI" id="CHEBI:57540"/>
        <dbReference type="ChEBI" id="CHEBI:57945"/>
        <dbReference type="EC" id="1.5.1.54"/>
    </reaction>
    <physiologicalReaction direction="right-to-left" evidence="11">
        <dbReference type="Rhea" id="RHEA:19823"/>
    </physiologicalReaction>
</comment>
<dbReference type="GO" id="GO:0009086">
    <property type="term" value="P:methionine biosynthetic process"/>
    <property type="evidence" value="ECO:0007669"/>
    <property type="project" value="UniProtKB-KW"/>
</dbReference>
<dbReference type="Gene3D" id="3.20.20.220">
    <property type="match status" value="1"/>
</dbReference>
<evidence type="ECO:0000256" key="7">
    <source>
        <dbReference type="ARBA" id="ARBA00023002"/>
    </source>
</evidence>
<dbReference type="Proteomes" id="UP000823632">
    <property type="component" value="Unassembled WGS sequence"/>
</dbReference>
<gene>
    <name evidence="13" type="primary">metF</name>
    <name evidence="13" type="ORF">IAC76_04445</name>
</gene>
<dbReference type="GO" id="GO:0005829">
    <property type="term" value="C:cytosol"/>
    <property type="evidence" value="ECO:0007669"/>
    <property type="project" value="InterPro"/>
</dbReference>
<protein>
    <recommendedName>
        <fullName evidence="12">Methylenetetrahydrofolate reductase</fullName>
        <ecNumber evidence="12">1.5.1.54</ecNumber>
    </recommendedName>
</protein>
<comment type="cofactor">
    <cofactor evidence="1 12">
        <name>FAD</name>
        <dbReference type="ChEBI" id="CHEBI:57692"/>
    </cofactor>
</comment>
<keyword evidence="6 12" id="KW-0274">FAD</keyword>
<evidence type="ECO:0000256" key="5">
    <source>
        <dbReference type="ARBA" id="ARBA00022630"/>
    </source>
</evidence>
<evidence type="ECO:0000256" key="3">
    <source>
        <dbReference type="ARBA" id="ARBA00006743"/>
    </source>
</evidence>
<evidence type="ECO:0000256" key="11">
    <source>
        <dbReference type="ARBA" id="ARBA00048628"/>
    </source>
</evidence>
<dbReference type="AlphaFoldDB" id="A0A9D9DR17"/>
<keyword evidence="8" id="KW-0520">NAD</keyword>
<dbReference type="NCBIfam" id="TIGR00676">
    <property type="entry name" value="fadh2"/>
    <property type="match status" value="1"/>
</dbReference>
<dbReference type="InterPro" id="IPR003171">
    <property type="entry name" value="Mehydrof_redctse-like"/>
</dbReference>
<keyword evidence="4" id="KW-0028">Amino-acid biosynthesis</keyword>
<comment type="caution">
    <text evidence="13">The sequence shown here is derived from an EMBL/GenBank/DDBJ whole genome shotgun (WGS) entry which is preliminary data.</text>
</comment>
<keyword evidence="5 12" id="KW-0285">Flavoprotein</keyword>
<evidence type="ECO:0000256" key="2">
    <source>
        <dbReference type="ARBA" id="ARBA00004777"/>
    </source>
</evidence>
<comment type="pathway">
    <text evidence="2 12">One-carbon metabolism; tetrahydrofolate interconversion.</text>
</comment>
<evidence type="ECO:0000256" key="4">
    <source>
        <dbReference type="ARBA" id="ARBA00022605"/>
    </source>
</evidence>
<evidence type="ECO:0000256" key="9">
    <source>
        <dbReference type="ARBA" id="ARBA00023167"/>
    </source>
</evidence>